<name>A0AA45C5J9_9BACT</name>
<evidence type="ECO:0000313" key="2">
    <source>
        <dbReference type="Proteomes" id="UP000245921"/>
    </source>
</evidence>
<sequence length="95" mass="11360">MDFKVDKVEPVSGRTIKRVENSYEEDQRRKDNFHKTLKKEIKKLKNKKEIKIIDEVILNDDLERSNNNYSELKPKIIQKRNTTILFLKNNEKGSL</sequence>
<dbReference type="RefSeq" id="WP_109605675.1">
    <property type="nucleotide sequence ID" value="NZ_JAMHJO010000004.1"/>
</dbReference>
<dbReference type="AlphaFoldDB" id="A0AA45C5J9"/>
<keyword evidence="2" id="KW-1185">Reference proteome</keyword>
<dbReference type="Proteomes" id="UP000245921">
    <property type="component" value="Unassembled WGS sequence"/>
</dbReference>
<proteinExistence type="predicted"/>
<accession>A0AA45C5J9</accession>
<gene>
    <name evidence="1" type="ORF">C7380_11649</name>
</gene>
<evidence type="ECO:0000313" key="1">
    <source>
        <dbReference type="EMBL" id="PWJ89036.1"/>
    </source>
</evidence>
<organism evidence="1 2">
    <name type="scientific">Oceanotoga teriensis</name>
    <dbReference type="NCBI Taxonomy" id="515440"/>
    <lineage>
        <taxon>Bacteria</taxon>
        <taxon>Thermotogati</taxon>
        <taxon>Thermotogota</taxon>
        <taxon>Thermotogae</taxon>
        <taxon>Petrotogales</taxon>
        <taxon>Petrotogaceae</taxon>
        <taxon>Oceanotoga</taxon>
    </lineage>
</organism>
<protein>
    <submittedName>
        <fullName evidence="1">Uncharacterized protein</fullName>
    </submittedName>
</protein>
<reference evidence="1 2" key="1">
    <citation type="submission" date="2018-05" db="EMBL/GenBank/DDBJ databases">
        <title>Genomic Encyclopedia of Type Strains, Phase IV (KMG-IV): sequencing the most valuable type-strain genomes for metagenomic binning, comparative biology and taxonomic classification.</title>
        <authorList>
            <person name="Goeker M."/>
        </authorList>
    </citation>
    <scope>NUCLEOTIDE SEQUENCE [LARGE SCALE GENOMIC DNA]</scope>
    <source>
        <strain evidence="1 2">DSM 24906</strain>
    </source>
</reference>
<dbReference type="EMBL" id="QGGI01000016">
    <property type="protein sequence ID" value="PWJ89036.1"/>
    <property type="molecule type" value="Genomic_DNA"/>
</dbReference>
<comment type="caution">
    <text evidence="1">The sequence shown here is derived from an EMBL/GenBank/DDBJ whole genome shotgun (WGS) entry which is preliminary data.</text>
</comment>